<feature type="region of interest" description="Disordered" evidence="2">
    <location>
        <begin position="1"/>
        <end position="40"/>
    </location>
</feature>
<keyword evidence="1" id="KW-0175">Coiled coil</keyword>
<dbReference type="InterPro" id="IPR036885">
    <property type="entry name" value="SWIB_MDM2_dom_sf"/>
</dbReference>
<feature type="domain" description="DM2" evidence="3">
    <location>
        <begin position="213"/>
        <end position="291"/>
    </location>
</feature>
<feature type="compositionally biased region" description="Low complexity" evidence="2">
    <location>
        <begin position="1"/>
        <end position="15"/>
    </location>
</feature>
<feature type="coiled-coil region" evidence="1">
    <location>
        <begin position="336"/>
        <end position="363"/>
    </location>
</feature>
<dbReference type="Gene3D" id="1.10.245.10">
    <property type="entry name" value="SWIB/MDM2 domain"/>
    <property type="match status" value="1"/>
</dbReference>
<dbReference type="SMART" id="SM00151">
    <property type="entry name" value="SWIB"/>
    <property type="match status" value="1"/>
</dbReference>
<dbReference type="PROSITE" id="PS51925">
    <property type="entry name" value="SWIB_MDM2"/>
    <property type="match status" value="1"/>
</dbReference>
<evidence type="ECO:0000313" key="4">
    <source>
        <dbReference type="EMBL" id="CED83878.1"/>
    </source>
</evidence>
<name>A0A0F7SVA8_PHARH</name>
<accession>A0A0F7SVA8</accession>
<evidence type="ECO:0000256" key="2">
    <source>
        <dbReference type="SAM" id="MobiDB-lite"/>
    </source>
</evidence>
<reference evidence="4" key="1">
    <citation type="submission" date="2014-08" db="EMBL/GenBank/DDBJ databases">
        <authorList>
            <person name="Sharma Rahul"/>
            <person name="Thines Marco"/>
        </authorList>
    </citation>
    <scope>NUCLEOTIDE SEQUENCE</scope>
</reference>
<evidence type="ECO:0000259" key="3">
    <source>
        <dbReference type="PROSITE" id="PS51925"/>
    </source>
</evidence>
<dbReference type="InterPro" id="IPR019835">
    <property type="entry name" value="SWIB_domain"/>
</dbReference>
<dbReference type="AlphaFoldDB" id="A0A0F7SVA8"/>
<sequence length="450" mass="50983">MSHPSSAPAASSSQMPAPPPPSSAPKRKMTEQDALKHSKRFRAHVPPLPVILNIPESRMYQDLVQMEQKLDWTITRKRAEIQDAVARPTKTKRQLRIYLSNSCVLPETSDVSGLDRSPPRSWTLKIEGRLIDSGNPRQDKLTKRKFSTFIRSIVVDLKGPNYTMAGPTNGNLIEWYKPPSHPHQDGFTIQRPLSPSHDSSEGLPCRILMQLDYDPPRFKVLPQLADLIDIKEDTKASVLQAVWNYIKIKGLQDKDDRRRVRGEGAFGKLFPNQPSIPMHILPEIINQYLTVPDPVVIHYTIQTNVEKYTHPRCFDVEVEVEDTNRSRGNAILASFAEEGAKEVAGLEEEISNLSIAIRNARTKRDFLQSFSNDPSGFIHHWLDSQARDLSLTLGVESQGGFPNRGLSAEDLRRSELFHLPWAEEATVLYDGAKLIELQLKAQQQQQTQRR</sequence>
<dbReference type="EMBL" id="LN483157">
    <property type="protein sequence ID" value="CED83878.1"/>
    <property type="molecule type" value="Genomic_DNA"/>
</dbReference>
<dbReference type="InterPro" id="IPR003121">
    <property type="entry name" value="SWIB_MDM2_domain"/>
</dbReference>
<dbReference type="Pfam" id="PF02201">
    <property type="entry name" value="SWIB"/>
    <property type="match status" value="1"/>
</dbReference>
<dbReference type="CDD" id="cd10568">
    <property type="entry name" value="SWIB_like"/>
    <property type="match status" value="1"/>
</dbReference>
<evidence type="ECO:0000256" key="1">
    <source>
        <dbReference type="SAM" id="Coils"/>
    </source>
</evidence>
<organism evidence="4">
    <name type="scientific">Phaffia rhodozyma</name>
    <name type="common">Yeast</name>
    <name type="synonym">Xanthophyllomyces dendrorhous</name>
    <dbReference type="NCBI Taxonomy" id="264483"/>
    <lineage>
        <taxon>Eukaryota</taxon>
        <taxon>Fungi</taxon>
        <taxon>Dikarya</taxon>
        <taxon>Basidiomycota</taxon>
        <taxon>Agaricomycotina</taxon>
        <taxon>Tremellomycetes</taxon>
        <taxon>Cystofilobasidiales</taxon>
        <taxon>Mrakiaceae</taxon>
        <taxon>Phaffia</taxon>
    </lineage>
</organism>
<dbReference type="PANTHER" id="PTHR13844">
    <property type="entry name" value="SWI/SNF-RELATED MATRIX-ASSOCIATED ACTIN-DEPENDENT REGULATOR OF CHROMATIN SUBFAMILY D"/>
    <property type="match status" value="1"/>
</dbReference>
<proteinExistence type="predicted"/>
<protein>
    <submittedName>
        <fullName evidence="4">SWI/SNF transcription activation complex subunit</fullName>
    </submittedName>
</protein>
<dbReference type="SUPFAM" id="SSF47592">
    <property type="entry name" value="SWIB/MDM2 domain"/>
    <property type="match status" value="1"/>
</dbReference>